<evidence type="ECO:0000313" key="7">
    <source>
        <dbReference type="EMBL" id="CAK9107461.1"/>
    </source>
</evidence>
<evidence type="ECO:0000256" key="6">
    <source>
        <dbReference type="SAM" id="MobiDB-lite"/>
    </source>
</evidence>
<dbReference type="InterPro" id="IPR036322">
    <property type="entry name" value="WD40_repeat_dom_sf"/>
</dbReference>
<feature type="repeat" description="WD" evidence="5">
    <location>
        <begin position="2531"/>
        <end position="2572"/>
    </location>
</feature>
<evidence type="ECO:0000256" key="5">
    <source>
        <dbReference type="PROSITE-ProRule" id="PRU00221"/>
    </source>
</evidence>
<evidence type="ECO:0000256" key="3">
    <source>
        <dbReference type="ARBA" id="ARBA00023242"/>
    </source>
</evidence>
<dbReference type="SMART" id="SM00320">
    <property type="entry name" value="WD40"/>
    <property type="match status" value="6"/>
</dbReference>
<dbReference type="PROSITE" id="PS50082">
    <property type="entry name" value="WD_REPEATS_2"/>
    <property type="match status" value="4"/>
</dbReference>
<comment type="subcellular location">
    <subcellularLocation>
        <location evidence="1">Nucleus</location>
    </subcellularLocation>
</comment>
<protein>
    <recommendedName>
        <fullName evidence="4">Cleavage stimulation factor 50 kDa subunit</fullName>
    </recommendedName>
</protein>
<comment type="caution">
    <text evidence="7">The sequence shown here is derived from an EMBL/GenBank/DDBJ whole genome shotgun (WGS) entry which is preliminary data.</text>
</comment>
<name>A0ABP0S557_9DINO</name>
<keyword evidence="2" id="KW-0507">mRNA processing</keyword>
<sequence>MAAFEAETFEDLHRLVAQLISGHHVPEQEAFEQFRRCKDALSKPFTFRCREDTMDLPSLARYAMAERPRLATEPLVKIVDEVSRTLRLHQSDCCALVERALGLGVGLQEVSRKCAAIYYRECHFQALCLHDMSQGLARHAPQRTSVAFFGLLGGKRCIAGLFEALGLLLRDLTGERAGDQVFLLHAGTMIQLLVETLLAYFTAFQATLEEAELVLSLLPHVVTSQHAPIGQGFTVSDLDLVLREEHNDVSIKLCLVLICMCYTQGELKLDPAKLREDVLPSKIRLQELSATDGNLLSGSFGQKLRAGSYWNEESQLGQFLCFAISGVLLEDDHALRGGYVRWHIFHFLLQEVLMSGVAVPDTCSGALVLRCLNELLQRALLPVGRRWTAIKKLEAQAVSMRLLAADSLQISALQVLNRLCRVHPQACEAFRDVALQCTDSFHLSHRQSSGAFNPWSSGAEGDRGFNVLAPTGGNGNAFNVLAPGGSLQDSRVPGAGRHDNTMLYAEILDLVATICSRGSLQNASLVCQKILSHSNQWFNWSFVLDALMQQARAPPPHGGSSFSASDAVTLALCRLVSGACGSRLLVVQPTVQPIAQSLNSGMASSMGDPWGRAENIGNLLVELLTTHPEPSIKAACLGALGNLDLPPPQVSRMILSSVLAAVPSLVPFLEQPKACDGAVAIELLACTLRFLQAVPINKGRYALDLQPFTHVVIHQVLLKTLAEPSAFSSARYWRLAALTLRWLRLVLRGPLPMSSSAALNTLIVRPYSDSEATAAEVYGRCAAGNATAYAFRCLLSLDSPVFARVLNLTLLQGRSVDGLANRRKGGAAYPYMEQCALYGLDVVRLLLQRDIVFSRLHAQHASERAGSWGTASLQDGPVLPTHRLLLAEFAFTYPPPDIGAGRGNSYSSYNPFWSHRPRMETEAFDAQSGHRHNPSYLALLSEFLCARLHHGVGRLALYVFMQCAFREPQRVLRLLQLEPWRLQAISTAIHDKIVQLDTEEATEEVGAAAKSQGTTWDKHSEACFAHEAMEIDASPDGLSHLDMASFETSLPICRSVDLLQQLAEDSVVQAADMAVWARGSSAEGSDAGVATLRGCASSDSATFRAAYLRGFDIPTDWLSAGAAAMMATLNDEHMVQLPFAALATESSRLLTLRLFVLLLGDTTDESSGAARQLAQLLLGLDPAGRSLAGSVDMDPSRSGNPAVLDALMLLLENPPSLPASMDSGGPRPSSSKALQPQSATPEIQQAIQNHTAYEASLSIVLSLFAIPALRDVVLRYVCHAWASRYKVLKNLLAVPWSSLSTMLRRILLSEAALILQVCSWEMRLVWPAGRPPNKQLERADLVGQQLLDLKMNVSEHLQEVVSDLVSSQDAGWSAHTATPYLVGTALRLADACDVIDAVVGSAALQGSLLFGRDSMQEHLRASTCQCMAPDKDGGGLTRSLELQDPFVLLHLSGLSFQLSATESEGDRSRFTEDLQQLGSRNEYACIAFYTEQACKSLATFASAALCHLVGRPPAMGNASSASDCRAQAARAHLEALLPAIAAEESGAEAPRRLELLSGLATAFLAAMLERSEAPPLAFVRRVYGLLSGALMRPAVSRESRRNLEEATLLLLQRMLPDPAMEAAQGLQPAELELQDLEDLAKLLTSLMAAAVAEVETVEESAQGVALPLMCALMTRVPATQRSRVFSGRLWQQLTEIIGAQRESHARFQSAALATILCQAPESASAFFEAAGFSALLRPEMLQNCRLRLAPAGLHTLDTTHPAALVSIMQVLVSMLGVLPTHALILQSTLQWLEKNLQPLLDVLQWVTRLPVTLSAEPRRGHVSALSLVSALAARSGGSVGRSGPDAMLVFCRSAEDGQSVEDSCVDGLAHSLSGRHPMEKASADGQYEEVALCYRCVSLFTELWSLLHASIAARVKSTIGQATPDAYYTRLQQLEGMVHPALPGLTTQMVSACVTHQDDMSDSTTTLPERMHPSEPTRLKICSNVLQVWRHDGLTRRIKALAYKGPQGIQGMQGLQAPGSSPPISSFDVSRLPGVSQEVVAETRVRAGVLCAVFVFAASSLLSLRFTDGDASAKESVGRMSETYQGHQLHFDGTEKRFRHLLFILETSLHLLCLHFTLLTTAAELEGTGSKHQGPSLSAGIPRLAMVGQYLRLVIEFASASGGSVALSHEAPLPGGAARPGPRGLETVVATSNLFFAANVASTAEKLVAQLQLQQGRFVWSRKLTVLITLKLFPNESDQAEAELMAVEATADGAGIVAAEFRGHFPAQKVALYELLLRQLQDDGFEAEVQALTSQLHLHANNQVEKDALLDIYTKSLKWAFGDQPQGEWQPLHCTPVPPLGPQEKVLDLEGMPIPTGTSQTPDPSKKPPEVRLLYTASHKSHCRSVAFSTDGRFCATGCTDGSIKLLDTAKMRVCAASTEGPVGRMRVTEEELMKPIVRVLQDHIQGVSCLAFHPTNPTLFSGSSDKAVKIFDLTRPPGHKKAFSVLQDVYAVNSICIHPCGDFLFVGTAHQAVRMYDLQTLSCFTSSHQDQHHSAGINNLRCTSDGKILATASADGSIKLWDAVNNSVVNALPQAHSGSSVTSVRWSRSLRYLLSSGNDGRHRLWDVRMGKEVFCMGFGPRSADFGTAAFVNGEKYIAAANSNVRLSDVSLFDSTTGSPVFMKMGMHSVPIHALETSPVDRTLMTGCDDEKGRYFSIEDSRCADF</sequence>
<feature type="repeat" description="WD" evidence="5">
    <location>
        <begin position="2441"/>
        <end position="2474"/>
    </location>
</feature>
<feature type="compositionally biased region" description="Polar residues" evidence="6">
    <location>
        <begin position="1228"/>
        <end position="1241"/>
    </location>
</feature>
<gene>
    <name evidence="7" type="ORF">SCF082_LOCUS50031</name>
</gene>
<dbReference type="CDD" id="cd00200">
    <property type="entry name" value="WD40"/>
    <property type="match status" value="1"/>
</dbReference>
<keyword evidence="5" id="KW-0853">WD repeat</keyword>
<proteinExistence type="predicted"/>
<feature type="region of interest" description="Disordered" evidence="6">
    <location>
        <begin position="1218"/>
        <end position="1241"/>
    </location>
</feature>
<dbReference type="InterPro" id="IPR016024">
    <property type="entry name" value="ARM-type_fold"/>
</dbReference>
<keyword evidence="3" id="KW-0539">Nucleus</keyword>
<feature type="repeat" description="WD" evidence="5">
    <location>
        <begin position="2575"/>
        <end position="2616"/>
    </location>
</feature>
<dbReference type="InterPro" id="IPR044633">
    <property type="entry name" value="CstF1-like"/>
</dbReference>
<dbReference type="PANTHER" id="PTHR44133:SF2">
    <property type="entry name" value="CLEAVAGE STIMULATION FACTOR SUBUNIT 1"/>
    <property type="match status" value="1"/>
</dbReference>
<reference evidence="7 8" key="1">
    <citation type="submission" date="2024-02" db="EMBL/GenBank/DDBJ databases">
        <authorList>
            <person name="Chen Y."/>
            <person name="Shah S."/>
            <person name="Dougan E. K."/>
            <person name="Thang M."/>
            <person name="Chan C."/>
        </authorList>
    </citation>
    <scope>NUCLEOTIDE SEQUENCE [LARGE SCALE GENOMIC DNA]</scope>
</reference>
<keyword evidence="8" id="KW-1185">Reference proteome</keyword>
<accession>A0ABP0S557</accession>
<dbReference type="Gene3D" id="2.130.10.10">
    <property type="entry name" value="YVTN repeat-like/Quinoprotein amine dehydrogenase"/>
    <property type="match status" value="2"/>
</dbReference>
<evidence type="ECO:0000313" key="8">
    <source>
        <dbReference type="Proteomes" id="UP001642464"/>
    </source>
</evidence>
<feature type="repeat" description="WD" evidence="5">
    <location>
        <begin position="2376"/>
        <end position="2408"/>
    </location>
</feature>
<evidence type="ECO:0000256" key="2">
    <source>
        <dbReference type="ARBA" id="ARBA00022664"/>
    </source>
</evidence>
<dbReference type="EMBL" id="CAXAMM010042907">
    <property type="protein sequence ID" value="CAK9107461.1"/>
    <property type="molecule type" value="Genomic_DNA"/>
</dbReference>
<evidence type="ECO:0000256" key="1">
    <source>
        <dbReference type="ARBA" id="ARBA00004123"/>
    </source>
</evidence>
<dbReference type="PANTHER" id="PTHR44133">
    <property type="entry name" value="CLEAVAGE STIMULATION FACTOR SUBUNIT 1"/>
    <property type="match status" value="1"/>
</dbReference>
<dbReference type="PROSITE" id="PS50294">
    <property type="entry name" value="WD_REPEATS_REGION"/>
    <property type="match status" value="2"/>
</dbReference>
<dbReference type="SUPFAM" id="SSF48371">
    <property type="entry name" value="ARM repeat"/>
    <property type="match status" value="1"/>
</dbReference>
<dbReference type="SUPFAM" id="SSF50978">
    <property type="entry name" value="WD40 repeat-like"/>
    <property type="match status" value="1"/>
</dbReference>
<dbReference type="Proteomes" id="UP001642464">
    <property type="component" value="Unassembled WGS sequence"/>
</dbReference>
<organism evidence="7 8">
    <name type="scientific">Durusdinium trenchii</name>
    <dbReference type="NCBI Taxonomy" id="1381693"/>
    <lineage>
        <taxon>Eukaryota</taxon>
        <taxon>Sar</taxon>
        <taxon>Alveolata</taxon>
        <taxon>Dinophyceae</taxon>
        <taxon>Suessiales</taxon>
        <taxon>Symbiodiniaceae</taxon>
        <taxon>Durusdinium</taxon>
    </lineage>
</organism>
<dbReference type="InterPro" id="IPR001680">
    <property type="entry name" value="WD40_rpt"/>
</dbReference>
<dbReference type="InterPro" id="IPR015943">
    <property type="entry name" value="WD40/YVTN_repeat-like_dom_sf"/>
</dbReference>
<dbReference type="Pfam" id="PF00400">
    <property type="entry name" value="WD40"/>
    <property type="match status" value="4"/>
</dbReference>
<evidence type="ECO:0000256" key="4">
    <source>
        <dbReference type="ARBA" id="ARBA00029851"/>
    </source>
</evidence>